<comment type="caution">
    <text evidence="1">The sequence shown here is derived from an EMBL/GenBank/DDBJ whole genome shotgun (WGS) entry which is preliminary data.</text>
</comment>
<reference evidence="1 2" key="1">
    <citation type="submission" date="2024-11" db="EMBL/GenBank/DDBJ databases">
        <title>Chromosome-level genome assembly of the freshwater bivalve Anodonta woodiana.</title>
        <authorList>
            <person name="Chen X."/>
        </authorList>
    </citation>
    <scope>NUCLEOTIDE SEQUENCE [LARGE SCALE GENOMIC DNA]</scope>
    <source>
        <strain evidence="1">MN2024</strain>
        <tissue evidence="1">Gills</tissue>
    </source>
</reference>
<organism evidence="1 2">
    <name type="scientific">Sinanodonta woodiana</name>
    <name type="common">Chinese pond mussel</name>
    <name type="synonym">Anodonta woodiana</name>
    <dbReference type="NCBI Taxonomy" id="1069815"/>
    <lineage>
        <taxon>Eukaryota</taxon>
        <taxon>Metazoa</taxon>
        <taxon>Spiralia</taxon>
        <taxon>Lophotrochozoa</taxon>
        <taxon>Mollusca</taxon>
        <taxon>Bivalvia</taxon>
        <taxon>Autobranchia</taxon>
        <taxon>Heteroconchia</taxon>
        <taxon>Palaeoheterodonta</taxon>
        <taxon>Unionida</taxon>
        <taxon>Unionoidea</taxon>
        <taxon>Unionidae</taxon>
        <taxon>Unioninae</taxon>
        <taxon>Sinanodonta</taxon>
    </lineage>
</organism>
<dbReference type="AlphaFoldDB" id="A0ABD3Y339"/>
<sequence length="63" mass="7220">MVNGSEVQKIIILQNMDQDQHSLNYIIKMFGQEYEFLESMTLQDYPCFACSLSDTEVAVTIPV</sequence>
<dbReference type="EMBL" id="JBJQND010000001">
    <property type="protein sequence ID" value="KAL3891953.1"/>
    <property type="molecule type" value="Genomic_DNA"/>
</dbReference>
<protein>
    <submittedName>
        <fullName evidence="1">Uncharacterized protein</fullName>
    </submittedName>
</protein>
<evidence type="ECO:0000313" key="1">
    <source>
        <dbReference type="EMBL" id="KAL3891953.1"/>
    </source>
</evidence>
<dbReference type="Proteomes" id="UP001634394">
    <property type="component" value="Unassembled WGS sequence"/>
</dbReference>
<evidence type="ECO:0000313" key="2">
    <source>
        <dbReference type="Proteomes" id="UP001634394"/>
    </source>
</evidence>
<accession>A0ABD3Y339</accession>
<keyword evidence="2" id="KW-1185">Reference proteome</keyword>
<proteinExistence type="predicted"/>
<name>A0ABD3Y339_SINWO</name>
<gene>
    <name evidence="1" type="ORF">ACJMK2_004195</name>
</gene>